<comment type="caution">
    <text evidence="2">The sequence shown here is derived from an EMBL/GenBank/DDBJ whole genome shotgun (WGS) entry which is preliminary data.</text>
</comment>
<dbReference type="Proteomes" id="UP000708208">
    <property type="component" value="Unassembled WGS sequence"/>
</dbReference>
<gene>
    <name evidence="2" type="ORF">AFUS01_LOCUS10561</name>
</gene>
<name>A0A8J2P296_9HEXA</name>
<evidence type="ECO:0000256" key="1">
    <source>
        <dbReference type="SAM" id="MobiDB-lite"/>
    </source>
</evidence>
<dbReference type="AlphaFoldDB" id="A0A8J2P296"/>
<evidence type="ECO:0000313" key="2">
    <source>
        <dbReference type="EMBL" id="CAG7721339.1"/>
    </source>
</evidence>
<feature type="compositionally biased region" description="Polar residues" evidence="1">
    <location>
        <begin position="1"/>
        <end position="22"/>
    </location>
</feature>
<dbReference type="EMBL" id="CAJVCH010078661">
    <property type="protein sequence ID" value="CAG7721339.1"/>
    <property type="molecule type" value="Genomic_DNA"/>
</dbReference>
<keyword evidence="3" id="KW-1185">Reference proteome</keyword>
<proteinExistence type="predicted"/>
<organism evidence="2 3">
    <name type="scientific">Allacma fusca</name>
    <dbReference type="NCBI Taxonomy" id="39272"/>
    <lineage>
        <taxon>Eukaryota</taxon>
        <taxon>Metazoa</taxon>
        <taxon>Ecdysozoa</taxon>
        <taxon>Arthropoda</taxon>
        <taxon>Hexapoda</taxon>
        <taxon>Collembola</taxon>
        <taxon>Symphypleona</taxon>
        <taxon>Sminthuridae</taxon>
        <taxon>Allacma</taxon>
    </lineage>
</organism>
<accession>A0A8J2P296</accession>
<feature type="region of interest" description="Disordered" evidence="1">
    <location>
        <begin position="1"/>
        <end position="40"/>
    </location>
</feature>
<sequence length="125" mass="13949">MQMSHQQQSLNASFPGSVPESTSDMEVDEYTSSNERIREEIFPSTVPDEGMDVGVYFSTKNGATKQIKKLKSGKSVRKSDMKKIGRALVATKKATQKLNPKMGSIFNRIAELADQLRCLQVKIHN</sequence>
<reference evidence="2" key="1">
    <citation type="submission" date="2021-06" db="EMBL/GenBank/DDBJ databases">
        <authorList>
            <person name="Hodson N. C."/>
            <person name="Mongue J. A."/>
            <person name="Jaron S. K."/>
        </authorList>
    </citation>
    <scope>NUCLEOTIDE SEQUENCE</scope>
</reference>
<protein>
    <submittedName>
        <fullName evidence="2">Uncharacterized protein</fullName>
    </submittedName>
</protein>
<evidence type="ECO:0000313" key="3">
    <source>
        <dbReference type="Proteomes" id="UP000708208"/>
    </source>
</evidence>